<dbReference type="KEGG" id="plei:Q9312_00645"/>
<reference evidence="1 2" key="1">
    <citation type="submission" date="2023-08" db="EMBL/GenBank/DDBJ databases">
        <title>Pleionea litopenaei sp. nov., isolated from stomach of juvenile Litopenaeus vannamei.</title>
        <authorList>
            <person name="Rho A.M."/>
            <person name="Hwang C.Y."/>
        </authorList>
    </citation>
    <scope>NUCLEOTIDE SEQUENCE [LARGE SCALE GENOMIC DNA]</scope>
    <source>
        <strain evidence="1 2">HL-JVS1</strain>
    </source>
</reference>
<protein>
    <submittedName>
        <fullName evidence="1">DUF2835 family protein</fullName>
    </submittedName>
</protein>
<name>A0AA51RTN2_9GAMM</name>
<evidence type="ECO:0000313" key="2">
    <source>
        <dbReference type="Proteomes" id="UP001239782"/>
    </source>
</evidence>
<gene>
    <name evidence="1" type="ORF">Q9312_00645</name>
</gene>
<dbReference type="Proteomes" id="UP001239782">
    <property type="component" value="Chromosome"/>
</dbReference>
<dbReference type="Pfam" id="PF11197">
    <property type="entry name" value="DUF2835"/>
    <property type="match status" value="1"/>
</dbReference>
<dbReference type="EMBL" id="CP133548">
    <property type="protein sequence ID" value="WMS87453.1"/>
    <property type="molecule type" value="Genomic_DNA"/>
</dbReference>
<organism evidence="1 2">
    <name type="scientific">Pleionea litopenaei</name>
    <dbReference type="NCBI Taxonomy" id="3070815"/>
    <lineage>
        <taxon>Bacteria</taxon>
        <taxon>Pseudomonadati</taxon>
        <taxon>Pseudomonadota</taxon>
        <taxon>Gammaproteobacteria</taxon>
        <taxon>Oceanospirillales</taxon>
        <taxon>Pleioneaceae</taxon>
        <taxon>Pleionea</taxon>
    </lineage>
</organism>
<dbReference type="AlphaFoldDB" id="A0AA51RTN2"/>
<keyword evidence="2" id="KW-1185">Reference proteome</keyword>
<dbReference type="RefSeq" id="WP_309202596.1">
    <property type="nucleotide sequence ID" value="NZ_CP133548.1"/>
</dbReference>
<dbReference type="InterPro" id="IPR021363">
    <property type="entry name" value="DUF2835"/>
</dbReference>
<evidence type="ECO:0000313" key="1">
    <source>
        <dbReference type="EMBL" id="WMS87453.1"/>
    </source>
</evidence>
<proteinExistence type="predicted"/>
<accession>A0AA51RTN2</accession>
<sequence length="75" mass="8929">MSQARQFEIDIQISAAEWEKIYRGYYPYVKCYSTTGTRIWLPVKHLRPYVQHDGVHGRFQLHLSESNQFLSIARI</sequence>